<dbReference type="InterPro" id="IPR017932">
    <property type="entry name" value="GATase_2_dom"/>
</dbReference>
<evidence type="ECO:0000256" key="2">
    <source>
        <dbReference type="ARBA" id="ARBA00005752"/>
    </source>
</evidence>
<keyword evidence="4" id="KW-0547">Nucleotide-binding</keyword>
<evidence type="ECO:0000256" key="4">
    <source>
        <dbReference type="ARBA" id="ARBA00022741"/>
    </source>
</evidence>
<dbReference type="InterPro" id="IPR001962">
    <property type="entry name" value="Asn_synthase"/>
</dbReference>
<accession>A0ABW5XLH1</accession>
<comment type="similarity">
    <text evidence="2">Belongs to the asparagine synthetase family.</text>
</comment>
<gene>
    <name evidence="9" type="primary">asnB</name>
    <name evidence="9" type="ORF">ACFSYC_06225</name>
</gene>
<dbReference type="InterPro" id="IPR033738">
    <property type="entry name" value="AsnB_N"/>
</dbReference>
<evidence type="ECO:0000256" key="3">
    <source>
        <dbReference type="ARBA" id="ARBA00012737"/>
    </source>
</evidence>
<dbReference type="InterPro" id="IPR006426">
    <property type="entry name" value="Asn_synth_AEB"/>
</dbReference>
<comment type="catalytic activity">
    <reaction evidence="7">
        <text>L-aspartate + L-glutamine + ATP + H2O = L-asparagine + L-glutamate + AMP + diphosphate + H(+)</text>
        <dbReference type="Rhea" id="RHEA:12228"/>
        <dbReference type="ChEBI" id="CHEBI:15377"/>
        <dbReference type="ChEBI" id="CHEBI:15378"/>
        <dbReference type="ChEBI" id="CHEBI:29985"/>
        <dbReference type="ChEBI" id="CHEBI:29991"/>
        <dbReference type="ChEBI" id="CHEBI:30616"/>
        <dbReference type="ChEBI" id="CHEBI:33019"/>
        <dbReference type="ChEBI" id="CHEBI:58048"/>
        <dbReference type="ChEBI" id="CHEBI:58359"/>
        <dbReference type="ChEBI" id="CHEBI:456215"/>
        <dbReference type="EC" id="6.3.5.4"/>
    </reaction>
</comment>
<dbReference type="GO" id="GO:0004066">
    <property type="term" value="F:asparagine synthase (glutamine-hydrolyzing) activity"/>
    <property type="evidence" value="ECO:0007669"/>
    <property type="project" value="UniProtKB-EC"/>
</dbReference>
<dbReference type="SUPFAM" id="SSF56235">
    <property type="entry name" value="N-terminal nucleophile aminohydrolases (Ntn hydrolases)"/>
    <property type="match status" value="1"/>
</dbReference>
<dbReference type="CDD" id="cd00712">
    <property type="entry name" value="AsnB"/>
    <property type="match status" value="1"/>
</dbReference>
<comment type="pathway">
    <text evidence="1">Amino-acid biosynthesis; L-asparagine biosynthesis; L-asparagine from L-aspartate (L-Gln route): step 1/1.</text>
</comment>
<reference evidence="10" key="1">
    <citation type="journal article" date="2019" name="Int. J. Syst. Evol. Microbiol.">
        <title>The Global Catalogue of Microorganisms (GCM) 10K type strain sequencing project: providing services to taxonomists for standard genome sequencing and annotation.</title>
        <authorList>
            <consortium name="The Broad Institute Genomics Platform"/>
            <consortium name="The Broad Institute Genome Sequencing Center for Infectious Disease"/>
            <person name="Wu L."/>
            <person name="Ma J."/>
        </authorList>
    </citation>
    <scope>NUCLEOTIDE SEQUENCE [LARGE SCALE GENOMIC DNA]</scope>
    <source>
        <strain evidence="10">KCTC 52232</strain>
    </source>
</reference>
<feature type="domain" description="Glutamine amidotransferase type-2" evidence="8">
    <location>
        <begin position="2"/>
        <end position="215"/>
    </location>
</feature>
<dbReference type="PIRSF" id="PIRSF001589">
    <property type="entry name" value="Asn_synthetase_glu-h"/>
    <property type="match status" value="1"/>
</dbReference>
<dbReference type="InterPro" id="IPR029055">
    <property type="entry name" value="Ntn_hydrolases_N"/>
</dbReference>
<evidence type="ECO:0000256" key="5">
    <source>
        <dbReference type="ARBA" id="ARBA00022840"/>
    </source>
</evidence>
<keyword evidence="6" id="KW-0315">Glutamine amidotransferase</keyword>
<evidence type="ECO:0000259" key="8">
    <source>
        <dbReference type="PROSITE" id="PS51278"/>
    </source>
</evidence>
<dbReference type="SUPFAM" id="SSF52402">
    <property type="entry name" value="Adenine nucleotide alpha hydrolases-like"/>
    <property type="match status" value="1"/>
</dbReference>
<dbReference type="PROSITE" id="PS51278">
    <property type="entry name" value="GATASE_TYPE_2"/>
    <property type="match status" value="1"/>
</dbReference>
<keyword evidence="5" id="KW-0067">ATP-binding</keyword>
<dbReference type="Proteomes" id="UP001597601">
    <property type="component" value="Unassembled WGS sequence"/>
</dbReference>
<dbReference type="RefSeq" id="WP_377124651.1">
    <property type="nucleotide sequence ID" value="NZ_JBHUON010000005.1"/>
</dbReference>
<proteinExistence type="inferred from homology"/>
<dbReference type="InterPro" id="IPR014729">
    <property type="entry name" value="Rossmann-like_a/b/a_fold"/>
</dbReference>
<dbReference type="Pfam" id="PF00733">
    <property type="entry name" value="Asn_synthase"/>
    <property type="match status" value="1"/>
</dbReference>
<keyword evidence="9" id="KW-0436">Ligase</keyword>
<keyword evidence="10" id="KW-1185">Reference proteome</keyword>
<dbReference type="Pfam" id="PF13537">
    <property type="entry name" value="GATase_7"/>
    <property type="match status" value="1"/>
</dbReference>
<dbReference type="Gene3D" id="3.60.20.10">
    <property type="entry name" value="Glutamine Phosphoribosylpyrophosphate, subunit 1, domain 1"/>
    <property type="match status" value="1"/>
</dbReference>
<dbReference type="CDD" id="cd01991">
    <property type="entry name" value="Asn_synthase_B_C"/>
    <property type="match status" value="1"/>
</dbReference>
<evidence type="ECO:0000313" key="9">
    <source>
        <dbReference type="EMBL" id="MFD2864281.1"/>
    </source>
</evidence>
<dbReference type="EC" id="6.3.5.4" evidence="3"/>
<evidence type="ECO:0000256" key="7">
    <source>
        <dbReference type="ARBA" id="ARBA00048741"/>
    </source>
</evidence>
<protein>
    <recommendedName>
        <fullName evidence="3">asparagine synthase (glutamine-hydrolyzing)</fullName>
        <ecNumber evidence="3">6.3.5.4</ecNumber>
    </recommendedName>
</protein>
<dbReference type="NCBIfam" id="TIGR01536">
    <property type="entry name" value="asn_synth_AEB"/>
    <property type="match status" value="1"/>
</dbReference>
<dbReference type="EMBL" id="JBHUON010000005">
    <property type="protein sequence ID" value="MFD2864281.1"/>
    <property type="molecule type" value="Genomic_DNA"/>
</dbReference>
<evidence type="ECO:0000256" key="6">
    <source>
        <dbReference type="ARBA" id="ARBA00022962"/>
    </source>
</evidence>
<comment type="caution">
    <text evidence="9">The sequence shown here is derived from an EMBL/GenBank/DDBJ whole genome shotgun (WGS) entry which is preliminary data.</text>
</comment>
<dbReference type="InterPro" id="IPR051786">
    <property type="entry name" value="ASN_synthetase/amidase"/>
</dbReference>
<dbReference type="PANTHER" id="PTHR43284:SF1">
    <property type="entry name" value="ASPARAGINE SYNTHETASE"/>
    <property type="match status" value="1"/>
</dbReference>
<organism evidence="9 10">
    <name type="scientific">Mucilaginibacter antarcticus</name>
    <dbReference type="NCBI Taxonomy" id="1855725"/>
    <lineage>
        <taxon>Bacteria</taxon>
        <taxon>Pseudomonadati</taxon>
        <taxon>Bacteroidota</taxon>
        <taxon>Sphingobacteriia</taxon>
        <taxon>Sphingobacteriales</taxon>
        <taxon>Sphingobacteriaceae</taxon>
        <taxon>Mucilaginibacter</taxon>
    </lineage>
</organism>
<sequence>MCRIAGTIAKQHNTAALRANVAIMCNALKHGGPDDEGFYADENAGLVFGHRRLSIIDLSNNGHQPMPDAGKKAWITFNGEIYNYLDLKSELVKLGARFNSNSDTEVIIQAYLHWGTAAFAKLRGMFAFALFDTVKALTYLVRDSLGIKPLYYHIDKGQLSFASEVRALKVAGIATETNKSWMIRFLAFGHVPEPETTLKGVFNLPKGNYLRWDHNKEIHHISSYQNTQVPELINDIETAKEVIANGLNKAINRQLIADAPIGVFLSGGIDSSIITLLAAQYRQEHLKTISIFFDEKAYDESAYQQAVLNKIEGEKFSHLVKQSDFQEALPTIINAMDMPTTDGVNTWFISKYARQDGVKAVLSGVGADELFGGYPSFNRMWVTGLLRSLPSAALAQAGKLHIDVLKRVSYMTNDHYLADYLLLRGLFTPLEIAGILDCSHQEVIDTLFAPPNIDFKGMSNKEKAAWFESNLYMQNQLLRDTDVMSMSHGLEVRVPFLDEDFQQAVSGITNAIRFDKRRPKKILIDTFADLLPKSVWDRRKMGFSFPLQQWMAQNLEIVAEDAYTGKKAKSVIKAFKGNKVHWSKAFALYQLQKHA</sequence>
<dbReference type="Gene3D" id="3.40.50.620">
    <property type="entry name" value="HUPs"/>
    <property type="match status" value="2"/>
</dbReference>
<evidence type="ECO:0000256" key="1">
    <source>
        <dbReference type="ARBA" id="ARBA00005187"/>
    </source>
</evidence>
<dbReference type="PANTHER" id="PTHR43284">
    <property type="entry name" value="ASPARAGINE SYNTHETASE (GLUTAMINE-HYDROLYZING)"/>
    <property type="match status" value="1"/>
</dbReference>
<evidence type="ECO:0000313" key="10">
    <source>
        <dbReference type="Proteomes" id="UP001597601"/>
    </source>
</evidence>
<name>A0ABW5XLH1_9SPHI</name>